<dbReference type="InterPro" id="IPR001611">
    <property type="entry name" value="Leu-rich_rpt"/>
</dbReference>
<feature type="region of interest" description="Disordered" evidence="3">
    <location>
        <begin position="930"/>
        <end position="958"/>
    </location>
</feature>
<dbReference type="Pfam" id="PF00931">
    <property type="entry name" value="NB-ARC"/>
    <property type="match status" value="1"/>
</dbReference>
<dbReference type="InterPro" id="IPR027417">
    <property type="entry name" value="P-loop_NTPase"/>
</dbReference>
<dbReference type="OrthoDB" id="988765at2759"/>
<dbReference type="Gene3D" id="3.40.50.300">
    <property type="entry name" value="P-loop containing nucleotide triphosphate hydrolases"/>
    <property type="match status" value="1"/>
</dbReference>
<dbReference type="Pfam" id="PF23282">
    <property type="entry name" value="WHD_ROQ1"/>
    <property type="match status" value="1"/>
</dbReference>
<dbReference type="SUPFAM" id="SSF46785">
    <property type="entry name" value="Winged helix' DNA-binding domain"/>
    <property type="match status" value="1"/>
</dbReference>
<proteinExistence type="predicted"/>
<evidence type="ECO:0000256" key="2">
    <source>
        <dbReference type="ARBA" id="ARBA00022737"/>
    </source>
</evidence>
<dbReference type="Proteomes" id="UP000239757">
    <property type="component" value="Unassembled WGS sequence"/>
</dbReference>
<reference evidence="6 7" key="1">
    <citation type="submission" date="2015-01" db="EMBL/GenBank/DDBJ databases">
        <title>Genome of allotetraploid Gossypium barbadense reveals genomic plasticity and fiber elongation in cotton evolution.</title>
        <authorList>
            <person name="Chen X."/>
            <person name="Liu X."/>
            <person name="Zhao B."/>
            <person name="Zheng H."/>
            <person name="Hu Y."/>
            <person name="Lu G."/>
            <person name="Yang C."/>
            <person name="Chen J."/>
            <person name="Shan C."/>
            <person name="Zhang L."/>
            <person name="Zhou Y."/>
            <person name="Wang L."/>
            <person name="Guo W."/>
            <person name="Bai Y."/>
            <person name="Ruan J."/>
            <person name="Shangguan X."/>
            <person name="Mao Y."/>
            <person name="Jiang J."/>
            <person name="Zhu Y."/>
            <person name="Lei J."/>
            <person name="Kang H."/>
            <person name="Chen S."/>
            <person name="He X."/>
            <person name="Wang R."/>
            <person name="Wang Y."/>
            <person name="Chen J."/>
            <person name="Wang L."/>
            <person name="Yu S."/>
            <person name="Wang B."/>
            <person name="Wei J."/>
            <person name="Song S."/>
            <person name="Lu X."/>
            <person name="Gao Z."/>
            <person name="Gu W."/>
            <person name="Deng X."/>
            <person name="Ma D."/>
            <person name="Wang S."/>
            <person name="Liang W."/>
            <person name="Fang L."/>
            <person name="Cai C."/>
            <person name="Zhu X."/>
            <person name="Zhou B."/>
            <person name="Zhang Y."/>
            <person name="Chen Z."/>
            <person name="Xu S."/>
            <person name="Zhu R."/>
            <person name="Wang S."/>
            <person name="Zhang T."/>
            <person name="Zhao G."/>
        </authorList>
    </citation>
    <scope>NUCLEOTIDE SEQUENCE [LARGE SCALE GENOMIC DNA]</scope>
    <source>
        <strain evidence="7">cv. Xinhai21</strain>
        <tissue evidence="6">Leaf</tissue>
    </source>
</reference>
<dbReference type="PANTHER" id="PTHR11017">
    <property type="entry name" value="LEUCINE-RICH REPEAT-CONTAINING PROTEIN"/>
    <property type="match status" value="1"/>
</dbReference>
<dbReference type="PANTHER" id="PTHR11017:SF479">
    <property type="entry name" value="DISEASE RESISTANCE PROTEIN (TIR-NBS-LRR CLASS) FAMILY"/>
    <property type="match status" value="1"/>
</dbReference>
<dbReference type="PRINTS" id="PR00364">
    <property type="entry name" value="DISEASERSIST"/>
</dbReference>
<dbReference type="AlphaFoldDB" id="A0A2P5YY62"/>
<keyword evidence="1" id="KW-0433">Leucine-rich repeat</keyword>
<sequence>MQAMTSNIARRVGSLCGIGQPTTKANRFSDRISIAVRFLQNVREKIEKRGKESLRNELFSKLLNSDVDIGTPSIGSTLTQERLKNKKLLVALDDVDDSDQIHCMGIKHFGYGSIIIITSRDRQVLKSGGADTILEVKGLNENNSLQLFSTFAFKQLNPPIHFQNLSRRFVMYTQGSPLALRVLGSDLYERNKDYWNSKVEMLKDGPPDEQILEVLKSSYDGLSELEKNIFLDIVCLFKGETIGKTKLILSNSYKGVECGIIKLVDKCLISVSSIPGVIDAMRIDIISQESKSLGEDSRLWCHDMLEEMGKDIVSQESKSPGERSRLWCHKDVDQILKYYKNLVNLREIDLTYCKNLRMLPNLSEAINLELLRCTGCESLVELWNEDGHSTGLVNLREIHLGQCVNLRKIPYFSRAIKLEILDCSNCENLVELWNEDDHMGLVNLREIYFERCVNLRKIPNLSRAIKLEILDCSNCESLVELWNEDDHMGLVNIRQIHFCGCVNLRKIPNFSRAINFEILDCSYGESLVELWNEDDHMGLVNLRRICFDGLVELPCLNHLASLAELLLYGCSSLKKLPQVPCHFCSLNLSETGIEEVPDSIKNLHKLETLLLGKPQVKKVSIKLEFLRKLDLSGCPITELRFDSLCNLQHLNMSGSAVKNVSIKLESLRYLHLSGCPMVELLSELPPYLEVLSVNDSKSLEKVSFADQNLNQFGSFENEFCRNPKFLMQFRNCFNLNQESTKNIEANAMLKIESLAKEWATTYARKNFRDYPQSLICCFPGNEILANNFKYRSLNSSLSLKIAPNGGSGSRFLVFAICLVANLAHRHYFLHRLFNCEYQLTAAGGGNGGSGCENFISKISFGSLFKLDTYMGYHVFILSSTDMVIEDKNYEEASFNFYIGHLDLNAAEGGFMELERCGVHVFYVDKKSDTDATEKRVAGNKRSFSHDGKEGDGGLKRLK</sequence>
<dbReference type="Pfam" id="PF00560">
    <property type="entry name" value="LRR_1"/>
    <property type="match status" value="1"/>
</dbReference>
<organism evidence="6 7">
    <name type="scientific">Gossypium barbadense</name>
    <name type="common">Sea Island cotton</name>
    <name type="synonym">Hibiscus barbadensis</name>
    <dbReference type="NCBI Taxonomy" id="3634"/>
    <lineage>
        <taxon>Eukaryota</taxon>
        <taxon>Viridiplantae</taxon>
        <taxon>Streptophyta</taxon>
        <taxon>Embryophyta</taxon>
        <taxon>Tracheophyta</taxon>
        <taxon>Spermatophyta</taxon>
        <taxon>Magnoliopsida</taxon>
        <taxon>eudicotyledons</taxon>
        <taxon>Gunneridae</taxon>
        <taxon>Pentapetalae</taxon>
        <taxon>rosids</taxon>
        <taxon>malvids</taxon>
        <taxon>Malvales</taxon>
        <taxon>Malvaceae</taxon>
        <taxon>Malvoideae</taxon>
        <taxon>Gossypium</taxon>
    </lineage>
</organism>
<gene>
    <name evidence="6" type="ORF">GOBAR_AA00001</name>
</gene>
<dbReference type="InterPro" id="IPR032675">
    <property type="entry name" value="LRR_dom_sf"/>
</dbReference>
<evidence type="ECO:0000313" key="6">
    <source>
        <dbReference type="EMBL" id="PPS20538.1"/>
    </source>
</evidence>
<evidence type="ECO:0000259" key="5">
    <source>
        <dbReference type="Pfam" id="PF23282"/>
    </source>
</evidence>
<dbReference type="GO" id="GO:0006952">
    <property type="term" value="P:defense response"/>
    <property type="evidence" value="ECO:0007669"/>
    <property type="project" value="InterPro"/>
</dbReference>
<evidence type="ECO:0000256" key="1">
    <source>
        <dbReference type="ARBA" id="ARBA00022614"/>
    </source>
</evidence>
<dbReference type="SUPFAM" id="SSF52540">
    <property type="entry name" value="P-loop containing nucleoside triphosphate hydrolases"/>
    <property type="match status" value="1"/>
</dbReference>
<evidence type="ECO:0000256" key="3">
    <source>
        <dbReference type="SAM" id="MobiDB-lite"/>
    </source>
</evidence>
<dbReference type="InterPro" id="IPR042197">
    <property type="entry name" value="Apaf_helical"/>
</dbReference>
<dbReference type="Gene3D" id="3.80.10.10">
    <property type="entry name" value="Ribonuclease Inhibitor"/>
    <property type="match status" value="3"/>
</dbReference>
<dbReference type="InterPro" id="IPR044974">
    <property type="entry name" value="Disease_R_plants"/>
</dbReference>
<dbReference type="PROSITE" id="PS50231">
    <property type="entry name" value="RICIN_B_LECTIN"/>
    <property type="match status" value="1"/>
</dbReference>
<protein>
    <submittedName>
        <fullName evidence="6">Uncharacterized protein</fullName>
    </submittedName>
</protein>
<keyword evidence="2" id="KW-0677">Repeat</keyword>
<evidence type="ECO:0000313" key="7">
    <source>
        <dbReference type="Proteomes" id="UP000239757"/>
    </source>
</evidence>
<feature type="compositionally biased region" description="Basic and acidic residues" evidence="3">
    <location>
        <begin position="943"/>
        <end position="958"/>
    </location>
</feature>
<accession>A0A2P5YY62</accession>
<dbReference type="GO" id="GO:0043531">
    <property type="term" value="F:ADP binding"/>
    <property type="evidence" value="ECO:0007669"/>
    <property type="project" value="InterPro"/>
</dbReference>
<dbReference type="Gene3D" id="1.10.8.430">
    <property type="entry name" value="Helical domain of apoptotic protease-activating factors"/>
    <property type="match status" value="1"/>
</dbReference>
<feature type="domain" description="Disease resistance protein Roq1-like winged-helix" evidence="5">
    <location>
        <begin position="225"/>
        <end position="272"/>
    </location>
</feature>
<dbReference type="InterPro" id="IPR036390">
    <property type="entry name" value="WH_DNA-bd_sf"/>
</dbReference>
<dbReference type="SUPFAM" id="SSF52058">
    <property type="entry name" value="L domain-like"/>
    <property type="match status" value="2"/>
</dbReference>
<evidence type="ECO:0000259" key="4">
    <source>
        <dbReference type="Pfam" id="PF00931"/>
    </source>
</evidence>
<feature type="domain" description="NB-ARC" evidence="4">
    <location>
        <begin position="18"/>
        <end position="155"/>
    </location>
</feature>
<dbReference type="EMBL" id="KZ662693">
    <property type="protein sequence ID" value="PPS20538.1"/>
    <property type="molecule type" value="Genomic_DNA"/>
</dbReference>
<name>A0A2P5YY62_GOSBA</name>
<dbReference type="InterPro" id="IPR002182">
    <property type="entry name" value="NB-ARC"/>
</dbReference>
<dbReference type="SMR" id="A0A2P5YY62"/>
<dbReference type="InterPro" id="IPR058192">
    <property type="entry name" value="WHD_ROQ1-like"/>
</dbReference>